<dbReference type="PANTHER" id="PTHR24559:SF444">
    <property type="entry name" value="REVERSE TRANSCRIPTASE DOMAIN-CONTAINING PROTEIN"/>
    <property type="match status" value="1"/>
</dbReference>
<keyword evidence="2" id="KW-0695">RNA-directed DNA polymerase</keyword>
<dbReference type="SMR" id="A0A1S3X7G5"/>
<proteinExistence type="predicted"/>
<dbReference type="InterPro" id="IPR053134">
    <property type="entry name" value="RNA-dir_DNA_polymerase"/>
</dbReference>
<dbReference type="OMA" id="MELMHRV"/>
<gene>
    <name evidence="2" type="primary">LOC107762033</name>
</gene>
<dbReference type="KEGG" id="nta:107762033"/>
<dbReference type="CDD" id="cd01647">
    <property type="entry name" value="RT_LTR"/>
    <property type="match status" value="1"/>
</dbReference>
<reference evidence="2" key="1">
    <citation type="submission" date="2025-08" db="UniProtKB">
        <authorList>
            <consortium name="RefSeq"/>
        </authorList>
    </citation>
    <scope>IDENTIFICATION</scope>
</reference>
<evidence type="ECO:0000313" key="2">
    <source>
        <dbReference type="RefSeq" id="XP_016435826.1"/>
    </source>
</evidence>
<dbReference type="OrthoDB" id="1686402at2759"/>
<feature type="non-terminal residue" evidence="2">
    <location>
        <position position="136"/>
    </location>
</feature>
<keyword evidence="2" id="KW-0808">Transferase</keyword>
<dbReference type="InterPro" id="IPR000477">
    <property type="entry name" value="RT_dom"/>
</dbReference>
<dbReference type="PANTHER" id="PTHR24559">
    <property type="entry name" value="TRANSPOSON TY3-I GAG-POL POLYPROTEIN"/>
    <property type="match status" value="1"/>
</dbReference>
<dbReference type="Pfam" id="PF00078">
    <property type="entry name" value="RVT_1"/>
    <property type="match status" value="1"/>
</dbReference>
<sequence length="136" mass="16081">MCIDYRQLNKVTIKNKYPLSRIDDLFDQLQGSKVFSKIDLRSGYHQLRIRASNVPKTAFRTRYGHYEFLVMSFGLTNAPAAFMELMHRVFRPFLDLFVIVFIDDILICSRSQEEHEQHLRVVLQTLEDSQLYAKFS</sequence>
<dbReference type="SUPFAM" id="SSF56672">
    <property type="entry name" value="DNA/RNA polymerases"/>
    <property type="match status" value="1"/>
</dbReference>
<dbReference type="InterPro" id="IPR043502">
    <property type="entry name" value="DNA/RNA_pol_sf"/>
</dbReference>
<dbReference type="AlphaFoldDB" id="A0A1S3X7G5"/>
<name>A0A1S3X7G5_TOBAC</name>
<dbReference type="RefSeq" id="XP_016435826.1">
    <property type="nucleotide sequence ID" value="XM_016580340.1"/>
</dbReference>
<dbReference type="STRING" id="4097.A0A1S3X7G5"/>
<keyword evidence="2" id="KW-0548">Nucleotidyltransferase</keyword>
<dbReference type="Gene3D" id="3.10.10.10">
    <property type="entry name" value="HIV Type 1 Reverse Transcriptase, subunit A, domain 1"/>
    <property type="match status" value="1"/>
</dbReference>
<feature type="domain" description="Reverse transcriptase" evidence="1">
    <location>
        <begin position="2"/>
        <end position="132"/>
    </location>
</feature>
<accession>A0A1S3X7G5</accession>
<organism evidence="2">
    <name type="scientific">Nicotiana tabacum</name>
    <name type="common">Common tobacco</name>
    <dbReference type="NCBI Taxonomy" id="4097"/>
    <lineage>
        <taxon>Eukaryota</taxon>
        <taxon>Viridiplantae</taxon>
        <taxon>Streptophyta</taxon>
        <taxon>Embryophyta</taxon>
        <taxon>Tracheophyta</taxon>
        <taxon>Spermatophyta</taxon>
        <taxon>Magnoliopsida</taxon>
        <taxon>eudicotyledons</taxon>
        <taxon>Gunneridae</taxon>
        <taxon>Pentapetalae</taxon>
        <taxon>asterids</taxon>
        <taxon>lamiids</taxon>
        <taxon>Solanales</taxon>
        <taxon>Solanaceae</taxon>
        <taxon>Nicotianoideae</taxon>
        <taxon>Nicotianeae</taxon>
        <taxon>Nicotiana</taxon>
    </lineage>
</organism>
<dbReference type="PaxDb" id="4097-A0A1S3X7G5"/>
<protein>
    <submittedName>
        <fullName evidence="2">RNA-directed DNA polymerase homolog</fullName>
    </submittedName>
</protein>
<dbReference type="Gene3D" id="3.30.70.270">
    <property type="match status" value="1"/>
</dbReference>
<dbReference type="InterPro" id="IPR043128">
    <property type="entry name" value="Rev_trsase/Diguanyl_cyclase"/>
</dbReference>
<evidence type="ECO:0000259" key="1">
    <source>
        <dbReference type="Pfam" id="PF00078"/>
    </source>
</evidence>
<dbReference type="GO" id="GO:0003964">
    <property type="term" value="F:RNA-directed DNA polymerase activity"/>
    <property type="evidence" value="ECO:0007669"/>
    <property type="project" value="UniProtKB-KW"/>
</dbReference>